<dbReference type="Pfam" id="PF05658">
    <property type="entry name" value="YadA_head"/>
    <property type="match status" value="2"/>
</dbReference>
<evidence type="ECO:0000259" key="14">
    <source>
        <dbReference type="Pfam" id="PF05662"/>
    </source>
</evidence>
<evidence type="ECO:0000256" key="5">
    <source>
        <dbReference type="ARBA" id="ARBA00022452"/>
    </source>
</evidence>
<dbReference type="Proteomes" id="UP000055019">
    <property type="component" value="Unassembled WGS sequence"/>
</dbReference>
<name>A0A158K5N0_9BURK</name>
<sequence length="433" mass="42535">MKIHQVRFKPVVLAVLTSMAVLSTTGASAGTITGWNNTVGPDVTRDGTNIYGDNNYTESNGVMIGDRQSNTIPNGYGDAVLIGNNVAASEGNSPDGVYWTGPVAIGNDVSAGLSSVAVGTASSAKAGAVALGLSADASDNAIAVGLDSAASDHAISMGTGSHASGTGSVAIGNRAPAGGEGSIVIGSNSTDDGQSYVFSVGSGDQQRRVINVADGIDDTDAVNMRQLNALSEQIAQNVLGSTYLQSTVHAAVPAASGSLFAADGATGEVATATGAHAVAMGANAQATADNSVALGANSVADRANSVSVGAAGGERQITNVAAGTQGTDAVNLNQLNGAVSQANGYTDQAIAGAKNDMKHYSDRAAAATLAMPSIPVLNNGEKWVGAAVGNYGSSTAVGVAAAYQATANLNVGLGASSSNGGSVALKAQAGYRW</sequence>
<dbReference type="InterPro" id="IPR005594">
    <property type="entry name" value="YadA_C"/>
</dbReference>
<accession>A0A158K5N0</accession>
<dbReference type="OrthoDB" id="1632057at2"/>
<dbReference type="Gene3D" id="3.30.1300.30">
    <property type="entry name" value="GSPII I/J protein-like"/>
    <property type="match status" value="1"/>
</dbReference>
<feature type="domain" description="Trimeric autotransporter adhesin YadA-like stalk" evidence="14">
    <location>
        <begin position="208"/>
        <end position="245"/>
    </location>
</feature>
<feature type="signal peptide" evidence="11">
    <location>
        <begin position="1"/>
        <end position="29"/>
    </location>
</feature>
<dbReference type="Pfam" id="PF05662">
    <property type="entry name" value="YadA_stalk"/>
    <property type="match status" value="2"/>
</dbReference>
<feature type="domain" description="Trimeric autotransporter adhesin YadA-like head" evidence="13">
    <location>
        <begin position="272"/>
        <end position="298"/>
    </location>
</feature>
<dbReference type="Gene3D" id="2.150.10.10">
    <property type="entry name" value="Serralysin-like metalloprotease, C-terminal"/>
    <property type="match status" value="1"/>
</dbReference>
<evidence type="ECO:0000256" key="11">
    <source>
        <dbReference type="SAM" id="SignalP"/>
    </source>
</evidence>
<feature type="domain" description="Trimeric autotransporter adhesin YadA-like C-terminal membrane anchor" evidence="12">
    <location>
        <begin position="383"/>
        <end position="433"/>
    </location>
</feature>
<gene>
    <name evidence="15" type="ORF">AWB74_04925</name>
</gene>
<evidence type="ECO:0000256" key="8">
    <source>
        <dbReference type="ARBA" id="ARBA00022927"/>
    </source>
</evidence>
<evidence type="ECO:0000256" key="2">
    <source>
        <dbReference type="ARBA" id="ARBA00004442"/>
    </source>
</evidence>
<dbReference type="Gene3D" id="1.20.5.2280">
    <property type="match status" value="1"/>
</dbReference>
<feature type="domain" description="Trimeric autotransporter adhesin YadA-like stalk" evidence="14">
    <location>
        <begin position="316"/>
        <end position="355"/>
    </location>
</feature>
<evidence type="ECO:0000313" key="15">
    <source>
        <dbReference type="EMBL" id="SAL76043.1"/>
    </source>
</evidence>
<evidence type="ECO:0000256" key="9">
    <source>
        <dbReference type="ARBA" id="ARBA00023136"/>
    </source>
</evidence>
<keyword evidence="9" id="KW-0472">Membrane</keyword>
<dbReference type="GO" id="GO:0015031">
    <property type="term" value="P:protein transport"/>
    <property type="evidence" value="ECO:0007669"/>
    <property type="project" value="UniProtKB-KW"/>
</dbReference>
<feature type="domain" description="Trimeric autotransporter adhesin YadA-like head" evidence="13">
    <location>
        <begin position="152"/>
        <end position="175"/>
    </location>
</feature>
<evidence type="ECO:0000313" key="16">
    <source>
        <dbReference type="Proteomes" id="UP000055019"/>
    </source>
</evidence>
<evidence type="ECO:0000256" key="10">
    <source>
        <dbReference type="ARBA" id="ARBA00023237"/>
    </source>
</evidence>
<keyword evidence="6" id="KW-0812">Transmembrane</keyword>
<keyword evidence="10" id="KW-0998">Cell outer membrane</keyword>
<evidence type="ECO:0000256" key="3">
    <source>
        <dbReference type="ARBA" id="ARBA00005848"/>
    </source>
</evidence>
<evidence type="ECO:0000259" key="12">
    <source>
        <dbReference type="Pfam" id="PF03895"/>
    </source>
</evidence>
<dbReference type="Gene3D" id="2.60.40.4050">
    <property type="match status" value="1"/>
</dbReference>
<dbReference type="Pfam" id="PF03895">
    <property type="entry name" value="YadA_anchor"/>
    <property type="match status" value="1"/>
</dbReference>
<dbReference type="SUPFAM" id="SSF54523">
    <property type="entry name" value="Pili subunits"/>
    <property type="match status" value="1"/>
</dbReference>
<keyword evidence="4" id="KW-0813">Transport</keyword>
<protein>
    <submittedName>
        <fullName evidence="15">Hemaglutinin/autotransporter like protein</fullName>
    </submittedName>
</protein>
<dbReference type="EMBL" id="FCOM02000025">
    <property type="protein sequence ID" value="SAL76043.1"/>
    <property type="molecule type" value="Genomic_DNA"/>
</dbReference>
<evidence type="ECO:0000259" key="13">
    <source>
        <dbReference type="Pfam" id="PF05658"/>
    </source>
</evidence>
<proteinExistence type="inferred from homology"/>
<dbReference type="InterPro" id="IPR008635">
    <property type="entry name" value="Coiled_stalk_dom"/>
</dbReference>
<comment type="caution">
    <text evidence="15">The sequence shown here is derived from an EMBL/GenBank/DDBJ whole genome shotgun (WGS) entry which is preliminary data.</text>
</comment>
<evidence type="ECO:0000256" key="6">
    <source>
        <dbReference type="ARBA" id="ARBA00022692"/>
    </source>
</evidence>
<keyword evidence="5" id="KW-1134">Transmembrane beta strand</keyword>
<organism evidence="15 16">
    <name type="scientific">Caballeronia arvi</name>
    <dbReference type="NCBI Taxonomy" id="1777135"/>
    <lineage>
        <taxon>Bacteria</taxon>
        <taxon>Pseudomonadati</taxon>
        <taxon>Pseudomonadota</taxon>
        <taxon>Betaproteobacteria</taxon>
        <taxon>Burkholderiales</taxon>
        <taxon>Burkholderiaceae</taxon>
        <taxon>Caballeronia</taxon>
    </lineage>
</organism>
<dbReference type="SUPFAM" id="SSF101967">
    <property type="entry name" value="Adhesin YadA, collagen-binding domain"/>
    <property type="match status" value="2"/>
</dbReference>
<keyword evidence="16" id="KW-1185">Reference proteome</keyword>
<dbReference type="GO" id="GO:0009986">
    <property type="term" value="C:cell surface"/>
    <property type="evidence" value="ECO:0007669"/>
    <property type="project" value="UniProtKB-SubCell"/>
</dbReference>
<reference evidence="15" key="1">
    <citation type="submission" date="2016-01" db="EMBL/GenBank/DDBJ databases">
        <authorList>
            <person name="Peeters C."/>
        </authorList>
    </citation>
    <scope>NUCLEOTIDE SEQUENCE [LARGE SCALE GENOMIC DNA]</scope>
    <source>
        <strain evidence="15">LMG 29317</strain>
    </source>
</reference>
<dbReference type="InterPro" id="IPR008640">
    <property type="entry name" value="Adhesin_Head_dom"/>
</dbReference>
<dbReference type="AlphaFoldDB" id="A0A158K5N0"/>
<comment type="similarity">
    <text evidence="3">Belongs to the autotransporter-2 (AT-2) (TC 1.B.40) family.</text>
</comment>
<evidence type="ECO:0000256" key="7">
    <source>
        <dbReference type="ARBA" id="ARBA00022729"/>
    </source>
</evidence>
<dbReference type="InterPro" id="IPR011049">
    <property type="entry name" value="Serralysin-like_metalloprot_C"/>
</dbReference>
<evidence type="ECO:0000256" key="1">
    <source>
        <dbReference type="ARBA" id="ARBA00004241"/>
    </source>
</evidence>
<keyword evidence="7 11" id="KW-0732">Signal</keyword>
<dbReference type="GO" id="GO:0009279">
    <property type="term" value="C:cell outer membrane"/>
    <property type="evidence" value="ECO:0007669"/>
    <property type="project" value="UniProtKB-SubCell"/>
</dbReference>
<dbReference type="InterPro" id="IPR045584">
    <property type="entry name" value="Pilin-like"/>
</dbReference>
<keyword evidence="8" id="KW-0653">Protein transport</keyword>
<dbReference type="RefSeq" id="WP_087039178.1">
    <property type="nucleotide sequence ID" value="NZ_FCOM02000025.1"/>
</dbReference>
<comment type="subcellular location">
    <subcellularLocation>
        <location evidence="2">Cell outer membrane</location>
    </subcellularLocation>
    <subcellularLocation>
        <location evidence="1">Cell surface</location>
    </subcellularLocation>
</comment>
<feature type="chain" id="PRO_5007627611" evidence="11">
    <location>
        <begin position="30"/>
        <end position="433"/>
    </location>
</feature>
<evidence type="ECO:0000256" key="4">
    <source>
        <dbReference type="ARBA" id="ARBA00022448"/>
    </source>
</evidence>